<dbReference type="EMBL" id="MHOO01000004">
    <property type="protein sequence ID" value="OGZ64587.1"/>
    <property type="molecule type" value="Genomic_DNA"/>
</dbReference>
<gene>
    <name evidence="1" type="ORF">A2730_02740</name>
</gene>
<evidence type="ECO:0000313" key="2">
    <source>
        <dbReference type="Proteomes" id="UP000176855"/>
    </source>
</evidence>
<comment type="caution">
    <text evidence="1">The sequence shown here is derived from an EMBL/GenBank/DDBJ whole genome shotgun (WGS) entry which is preliminary data.</text>
</comment>
<reference evidence="1 2" key="1">
    <citation type="journal article" date="2016" name="Nat. Commun.">
        <title>Thousands of microbial genomes shed light on interconnected biogeochemical processes in an aquifer system.</title>
        <authorList>
            <person name="Anantharaman K."/>
            <person name="Brown C.T."/>
            <person name="Hug L.A."/>
            <person name="Sharon I."/>
            <person name="Castelle C.J."/>
            <person name="Probst A.J."/>
            <person name="Thomas B.C."/>
            <person name="Singh A."/>
            <person name="Wilkins M.J."/>
            <person name="Karaoz U."/>
            <person name="Brodie E.L."/>
            <person name="Williams K.H."/>
            <person name="Hubbard S.S."/>
            <person name="Banfield J.F."/>
        </authorList>
    </citation>
    <scope>NUCLEOTIDE SEQUENCE [LARGE SCALE GENOMIC DNA]</scope>
</reference>
<dbReference type="STRING" id="1802202.A2730_02740"/>
<protein>
    <submittedName>
        <fullName evidence="1">Uncharacterized protein</fullName>
    </submittedName>
</protein>
<proteinExistence type="predicted"/>
<dbReference type="AlphaFoldDB" id="A0A1G2HQ22"/>
<organism evidence="1 2">
    <name type="scientific">Candidatus Staskawiczbacteria bacterium RIFCSPHIGHO2_01_FULL_39_25</name>
    <dbReference type="NCBI Taxonomy" id="1802202"/>
    <lineage>
        <taxon>Bacteria</taxon>
        <taxon>Candidatus Staskawicziibacteriota</taxon>
    </lineage>
</organism>
<accession>A0A1G2HQ22</accession>
<evidence type="ECO:0000313" key="1">
    <source>
        <dbReference type="EMBL" id="OGZ64587.1"/>
    </source>
</evidence>
<sequence length="145" mass="16894">MNENQISQFFDPSVIPEEFRDDYGDYLSQLQAKASVRGWAANDHRRFAAVSIFNWAMQESEMADERLCTAQKFCELFEREQTCLNKGVRSLDFVRECVRRSFGISQVVEFGRKNSRMYWTSPEKIEEIAQALVSVEFTLPLNHGH</sequence>
<name>A0A1G2HQ22_9BACT</name>
<dbReference type="Proteomes" id="UP000176855">
    <property type="component" value="Unassembled WGS sequence"/>
</dbReference>